<dbReference type="GO" id="GO:2000022">
    <property type="term" value="P:regulation of jasmonic acid mediated signaling pathway"/>
    <property type="evidence" value="ECO:0007669"/>
    <property type="project" value="UniProtKB-UniRule"/>
</dbReference>
<comment type="similarity">
    <text evidence="1 6">Belongs to the TIFY/JAZ family.</text>
</comment>
<dbReference type="Pfam" id="PF09425">
    <property type="entry name" value="Jas_motif"/>
    <property type="match status" value="1"/>
</dbReference>
<dbReference type="InterPro" id="IPR040390">
    <property type="entry name" value="TIFY/JAZ"/>
</dbReference>
<keyword evidence="5" id="KW-0804">Transcription</keyword>
<dbReference type="InterPro" id="IPR018467">
    <property type="entry name" value="CCT_CS"/>
</dbReference>
<evidence type="ECO:0000256" key="6">
    <source>
        <dbReference type="RuleBase" id="RU369065"/>
    </source>
</evidence>
<feature type="domain" description="Tify" evidence="7">
    <location>
        <begin position="58"/>
        <end position="93"/>
    </location>
</feature>
<comment type="function">
    <text evidence="6">Repressor of jasmonate responses.</text>
</comment>
<comment type="domain">
    <text evidence="6">The jas domain is required for interaction with COI1.</text>
</comment>
<evidence type="ECO:0000259" key="7">
    <source>
        <dbReference type="PROSITE" id="PS51320"/>
    </source>
</evidence>
<gene>
    <name evidence="8" type="ORF">GUJ93_ZPchr0013g34669</name>
</gene>
<dbReference type="AlphaFoldDB" id="A0A8J6BZ22"/>
<keyword evidence="2 6" id="KW-1184">Jasmonic acid signaling pathway</keyword>
<evidence type="ECO:0000256" key="4">
    <source>
        <dbReference type="ARBA" id="ARBA00023015"/>
    </source>
</evidence>
<evidence type="ECO:0000256" key="5">
    <source>
        <dbReference type="ARBA" id="ARBA00023163"/>
    </source>
</evidence>
<organism evidence="8 9">
    <name type="scientific">Zizania palustris</name>
    <name type="common">Northern wild rice</name>
    <dbReference type="NCBI Taxonomy" id="103762"/>
    <lineage>
        <taxon>Eukaryota</taxon>
        <taxon>Viridiplantae</taxon>
        <taxon>Streptophyta</taxon>
        <taxon>Embryophyta</taxon>
        <taxon>Tracheophyta</taxon>
        <taxon>Spermatophyta</taxon>
        <taxon>Magnoliopsida</taxon>
        <taxon>Liliopsida</taxon>
        <taxon>Poales</taxon>
        <taxon>Poaceae</taxon>
        <taxon>BOP clade</taxon>
        <taxon>Oryzoideae</taxon>
        <taxon>Oryzeae</taxon>
        <taxon>Zizaniinae</taxon>
        <taxon>Zizania</taxon>
    </lineage>
</organism>
<dbReference type="PROSITE" id="PS51320">
    <property type="entry name" value="TIFY"/>
    <property type="match status" value="1"/>
</dbReference>
<keyword evidence="4" id="KW-0805">Transcription regulation</keyword>
<name>A0A8J6BZ22_ZIZPA</name>
<dbReference type="GO" id="GO:0009611">
    <property type="term" value="P:response to wounding"/>
    <property type="evidence" value="ECO:0007669"/>
    <property type="project" value="UniProtKB-UniRule"/>
</dbReference>
<keyword evidence="6" id="KW-0539">Nucleus</keyword>
<keyword evidence="3" id="KW-0832">Ubl conjugation</keyword>
<dbReference type="GO" id="GO:0031347">
    <property type="term" value="P:regulation of defense response"/>
    <property type="evidence" value="ECO:0007669"/>
    <property type="project" value="UniProtKB-UniRule"/>
</dbReference>
<dbReference type="PANTHER" id="PTHR33077">
    <property type="entry name" value="PROTEIN TIFY 4A-RELATED-RELATED"/>
    <property type="match status" value="1"/>
</dbReference>
<dbReference type="Pfam" id="PF06200">
    <property type="entry name" value="tify"/>
    <property type="match status" value="1"/>
</dbReference>
<evidence type="ECO:0000313" key="9">
    <source>
        <dbReference type="Proteomes" id="UP000729402"/>
    </source>
</evidence>
<dbReference type="OrthoDB" id="689737at2759"/>
<protein>
    <recommendedName>
        <fullName evidence="6">Protein TIFY</fullName>
    </recommendedName>
    <alternativeName>
        <fullName evidence="6">Jasmonate ZIM domain-containing protein</fullName>
    </alternativeName>
</protein>
<reference evidence="8" key="1">
    <citation type="journal article" date="2021" name="bioRxiv">
        <title>Whole Genome Assembly and Annotation of Northern Wild Rice, Zizania palustris L., Supports a Whole Genome Duplication in the Zizania Genus.</title>
        <authorList>
            <person name="Haas M."/>
            <person name="Kono T."/>
            <person name="Macchietto M."/>
            <person name="Millas R."/>
            <person name="McGilp L."/>
            <person name="Shao M."/>
            <person name="Duquette J."/>
            <person name="Hirsch C.N."/>
            <person name="Kimball J."/>
        </authorList>
    </citation>
    <scope>NUCLEOTIDE SEQUENCE</scope>
    <source>
        <tissue evidence="8">Fresh leaf tissue</tissue>
    </source>
</reference>
<dbReference type="EMBL" id="JAAALK010000079">
    <property type="protein sequence ID" value="KAG8097105.1"/>
    <property type="molecule type" value="Genomic_DNA"/>
</dbReference>
<proteinExistence type="inferred from homology"/>
<evidence type="ECO:0000256" key="3">
    <source>
        <dbReference type="ARBA" id="ARBA00022843"/>
    </source>
</evidence>
<sequence length="166" mass="17770">MAMASKDHATRRFAVACGVLSQYVKAASQQSAPAAAAMAPRAPDVAAVQEGRPSDEPASGEEKQLTIFYAGRVLVIDRCTPAKAAELIRHAAAAHIGALEQPVLVDVPMARKASVQRFLSKRKHRATTPALPRAPYSGFMEEEPRAKKVKSAAGKRRQDWLALGSV</sequence>
<evidence type="ECO:0000256" key="1">
    <source>
        <dbReference type="ARBA" id="ARBA00008614"/>
    </source>
</evidence>
<evidence type="ECO:0000256" key="2">
    <source>
        <dbReference type="ARBA" id="ARBA00022819"/>
    </source>
</evidence>
<accession>A0A8J6BZ22</accession>
<dbReference type="PANTHER" id="PTHR33077:SF59">
    <property type="entry name" value="PROTEIN TIFY 11A"/>
    <property type="match status" value="1"/>
</dbReference>
<keyword evidence="9" id="KW-1185">Reference proteome</keyword>
<comment type="subcellular location">
    <subcellularLocation>
        <location evidence="6">Nucleus</location>
    </subcellularLocation>
</comment>
<dbReference type="SMART" id="SM00979">
    <property type="entry name" value="TIFY"/>
    <property type="match status" value="1"/>
</dbReference>
<reference evidence="8" key="2">
    <citation type="submission" date="2021-02" db="EMBL/GenBank/DDBJ databases">
        <authorList>
            <person name="Kimball J.A."/>
            <person name="Haas M.W."/>
            <person name="Macchietto M."/>
            <person name="Kono T."/>
            <person name="Duquette J."/>
            <person name="Shao M."/>
        </authorList>
    </citation>
    <scope>NUCLEOTIDE SEQUENCE</scope>
    <source>
        <tissue evidence="8">Fresh leaf tissue</tissue>
    </source>
</reference>
<comment type="caution">
    <text evidence="8">The sequence shown here is derived from an EMBL/GenBank/DDBJ whole genome shotgun (WGS) entry which is preliminary data.</text>
</comment>
<dbReference type="InterPro" id="IPR010399">
    <property type="entry name" value="Tify_dom"/>
</dbReference>
<dbReference type="GO" id="GO:0005634">
    <property type="term" value="C:nucleus"/>
    <property type="evidence" value="ECO:0007669"/>
    <property type="project" value="UniProtKB-SubCell"/>
</dbReference>
<evidence type="ECO:0000313" key="8">
    <source>
        <dbReference type="EMBL" id="KAG8097105.1"/>
    </source>
</evidence>
<dbReference type="Proteomes" id="UP000729402">
    <property type="component" value="Unassembled WGS sequence"/>
</dbReference>